<evidence type="ECO:0000313" key="1">
    <source>
        <dbReference type="EMBL" id="KFD71418.1"/>
    </source>
</evidence>
<sequence>MKPEIEATRACISPSCSSTDSVEPTFEHPRVKVAYDIWEAVETLEGAGRRNVEKLPAIFDTSQGKINGVLENLQTLFDGALPELDSYDDVELERACNTSLDCLICQYDVDSNGRVADLLCDNCHGAYHAACIRKWTYFSRSNYANMVASLIGMMPCDQSWFRGRRAGTWQKPEVFIPQRCFRRSGKAEQDASCAAGILLKLGRHISYRHAYLMN</sequence>
<gene>
    <name evidence="1" type="ORF">M514_07100</name>
</gene>
<evidence type="ECO:0008006" key="2">
    <source>
        <dbReference type="Google" id="ProtNLM"/>
    </source>
</evidence>
<dbReference type="Proteomes" id="UP000030758">
    <property type="component" value="Unassembled WGS sequence"/>
</dbReference>
<name>A0A085NPM2_9BILA</name>
<dbReference type="InterPro" id="IPR013083">
    <property type="entry name" value="Znf_RING/FYVE/PHD"/>
</dbReference>
<accession>A0A085NPM2</accession>
<organism evidence="1">
    <name type="scientific">Trichuris suis</name>
    <name type="common">pig whipworm</name>
    <dbReference type="NCBI Taxonomy" id="68888"/>
    <lineage>
        <taxon>Eukaryota</taxon>
        <taxon>Metazoa</taxon>
        <taxon>Ecdysozoa</taxon>
        <taxon>Nematoda</taxon>
        <taxon>Enoplea</taxon>
        <taxon>Dorylaimia</taxon>
        <taxon>Trichinellida</taxon>
        <taxon>Trichuridae</taxon>
        <taxon>Trichuris</taxon>
    </lineage>
</organism>
<dbReference type="Gene3D" id="3.30.40.10">
    <property type="entry name" value="Zinc/RING finger domain, C3HC4 (zinc finger)"/>
    <property type="match status" value="1"/>
</dbReference>
<dbReference type="AlphaFoldDB" id="A0A085NPM2"/>
<protein>
    <recommendedName>
        <fullName evidence="2">FANCL C-terminal domain-containing protein</fullName>
    </recommendedName>
</protein>
<reference evidence="1" key="1">
    <citation type="journal article" date="2014" name="Nat. Genet.">
        <title>Genome and transcriptome of the porcine whipworm Trichuris suis.</title>
        <authorList>
            <person name="Jex A.R."/>
            <person name="Nejsum P."/>
            <person name="Schwarz E.M."/>
            <person name="Hu L."/>
            <person name="Young N.D."/>
            <person name="Hall R.S."/>
            <person name="Korhonen P.K."/>
            <person name="Liao S."/>
            <person name="Thamsborg S."/>
            <person name="Xia J."/>
            <person name="Xu P."/>
            <person name="Wang S."/>
            <person name="Scheerlinck J.P."/>
            <person name="Hofmann A."/>
            <person name="Sternberg P.W."/>
            <person name="Wang J."/>
            <person name="Gasser R.B."/>
        </authorList>
    </citation>
    <scope>NUCLEOTIDE SEQUENCE [LARGE SCALE GENOMIC DNA]</scope>
    <source>
        <strain evidence="1">DCEP-RM93F</strain>
    </source>
</reference>
<proteinExistence type="predicted"/>
<dbReference type="EMBL" id="KL367482">
    <property type="protein sequence ID" value="KFD71418.1"/>
    <property type="molecule type" value="Genomic_DNA"/>
</dbReference>